<gene>
    <name evidence="1" type="ORF">SAMN04515673_101210</name>
</gene>
<keyword evidence="2" id="KW-1185">Reference proteome</keyword>
<dbReference type="Pfam" id="PF10707">
    <property type="entry name" value="YrbL-PhoP_reg"/>
    <property type="match status" value="1"/>
</dbReference>
<reference evidence="1 2" key="1">
    <citation type="submission" date="2016-10" db="EMBL/GenBank/DDBJ databases">
        <authorList>
            <person name="de Groot N.N."/>
        </authorList>
    </citation>
    <scope>NUCLEOTIDE SEQUENCE [LARGE SCALE GENOMIC DNA]</scope>
    <source>
        <strain evidence="2">KMM 9023,NRIC 0796,JCM 17311,KCTC 23692</strain>
    </source>
</reference>
<evidence type="ECO:0000313" key="2">
    <source>
        <dbReference type="Proteomes" id="UP000199302"/>
    </source>
</evidence>
<dbReference type="InterPro" id="IPR019647">
    <property type="entry name" value="PhoP_reg_network_YrbL"/>
</dbReference>
<sequence>MIIDLSHAPVLRRGGKRSVFEHPTARNQLIKVLMPRTRKKEARRGLWERLTKPPYEWEYLRELRMVYEVTRRAGGIPRLPIVESAGLVRTTEGLGLSIERITAPDGQLAPTMRDLLESGAFTAEHLRSLNHFVAEIYRLGVVANDLAPHNIVYEAATGHAIMIDGFGERTLIPLHLWSQRANARHLDSRFERYAAQYQGLRWDRARRSFHLET</sequence>
<dbReference type="AlphaFoldDB" id="A0A1I6CQL1"/>
<evidence type="ECO:0000313" key="1">
    <source>
        <dbReference type="EMBL" id="SFQ95486.1"/>
    </source>
</evidence>
<accession>A0A1I6CQL1</accession>
<organism evidence="1 2">
    <name type="scientific">Poseidonocella sedimentorum</name>
    <dbReference type="NCBI Taxonomy" id="871652"/>
    <lineage>
        <taxon>Bacteria</taxon>
        <taxon>Pseudomonadati</taxon>
        <taxon>Pseudomonadota</taxon>
        <taxon>Alphaproteobacteria</taxon>
        <taxon>Rhodobacterales</taxon>
        <taxon>Roseobacteraceae</taxon>
        <taxon>Poseidonocella</taxon>
    </lineage>
</organism>
<protein>
    <submittedName>
        <fullName evidence="1">PhoP regulatory network protein YrbL</fullName>
    </submittedName>
</protein>
<name>A0A1I6CQL1_9RHOB</name>
<proteinExistence type="predicted"/>
<dbReference type="Proteomes" id="UP000199302">
    <property type="component" value="Unassembled WGS sequence"/>
</dbReference>
<dbReference type="OrthoDB" id="5421848at2"/>
<dbReference type="RefSeq" id="WP_092075727.1">
    <property type="nucleotide sequence ID" value="NZ_FOYI01000001.1"/>
</dbReference>
<dbReference type="STRING" id="871652.SAMN04515673_101210"/>
<dbReference type="EMBL" id="FOYI01000001">
    <property type="protein sequence ID" value="SFQ95486.1"/>
    <property type="molecule type" value="Genomic_DNA"/>
</dbReference>